<organism evidence="1 2">
    <name type="scientific">Trichinella pseudospiralis</name>
    <name type="common">Parasitic roundworm</name>
    <dbReference type="NCBI Taxonomy" id="6337"/>
    <lineage>
        <taxon>Eukaryota</taxon>
        <taxon>Metazoa</taxon>
        <taxon>Ecdysozoa</taxon>
        <taxon>Nematoda</taxon>
        <taxon>Enoplea</taxon>
        <taxon>Dorylaimia</taxon>
        <taxon>Trichinellida</taxon>
        <taxon>Trichinellidae</taxon>
        <taxon>Trichinella</taxon>
    </lineage>
</organism>
<keyword evidence="2" id="KW-1185">Reference proteome</keyword>
<evidence type="ECO:0000313" key="1">
    <source>
        <dbReference type="EMBL" id="KRZ30373.1"/>
    </source>
</evidence>
<evidence type="ECO:0000313" key="2">
    <source>
        <dbReference type="Proteomes" id="UP000054805"/>
    </source>
</evidence>
<proteinExistence type="predicted"/>
<dbReference type="EMBL" id="JYDS01000035">
    <property type="protein sequence ID" value="KRZ30373.1"/>
    <property type="molecule type" value="Genomic_DNA"/>
</dbReference>
<reference evidence="1 2" key="1">
    <citation type="submission" date="2015-01" db="EMBL/GenBank/DDBJ databases">
        <title>Evolution of Trichinella species and genotypes.</title>
        <authorList>
            <person name="Korhonen P.K."/>
            <person name="Edoardo P."/>
            <person name="Giuseppe L.R."/>
            <person name="Gasser R.B."/>
        </authorList>
    </citation>
    <scope>NUCLEOTIDE SEQUENCE [LARGE SCALE GENOMIC DNA]</scope>
    <source>
        <strain evidence="1">ISS588</strain>
    </source>
</reference>
<gene>
    <name evidence="1" type="ORF">T4B_7237</name>
</gene>
<accession>A0A0V1J6X3</accession>
<comment type="caution">
    <text evidence="1">The sequence shown here is derived from an EMBL/GenBank/DDBJ whole genome shotgun (WGS) entry which is preliminary data.</text>
</comment>
<sequence length="67" mass="7638">MKALMMKRANGTLGRSNEGNVIMQSGMVKCDNTMNIDRLVTEPEQKCVKLYICNGERMCCYLFAVVW</sequence>
<name>A0A0V1J6X3_TRIPS</name>
<dbReference type="Proteomes" id="UP000054805">
    <property type="component" value="Unassembled WGS sequence"/>
</dbReference>
<dbReference type="AlphaFoldDB" id="A0A0V1J6X3"/>
<protein>
    <submittedName>
        <fullName evidence="1">Uncharacterized protein</fullName>
    </submittedName>
</protein>